<protein>
    <submittedName>
        <fullName evidence="1">Uncharacterized protein</fullName>
    </submittedName>
</protein>
<dbReference type="Proteomes" id="UP000465220">
    <property type="component" value="Unassembled WGS sequence"/>
</dbReference>
<reference evidence="1 2" key="1">
    <citation type="submission" date="2020-01" db="EMBL/GenBank/DDBJ databases">
        <title>Draft genome sequence of Aspergillus lentulus IFM 60648.</title>
        <authorList>
            <person name="Takahashi H."/>
            <person name="Yaguchi T."/>
        </authorList>
    </citation>
    <scope>NUCLEOTIDE SEQUENCE [LARGE SCALE GENOMIC DNA]</scope>
    <source>
        <strain evidence="1 2">IFM 60648</strain>
    </source>
</reference>
<gene>
    <name evidence="1" type="ORF">IFM60648_07076</name>
</gene>
<dbReference type="EMBL" id="BLKI01000045">
    <property type="protein sequence ID" value="GFF84581.1"/>
    <property type="molecule type" value="Genomic_DNA"/>
</dbReference>
<evidence type="ECO:0000313" key="2">
    <source>
        <dbReference type="Proteomes" id="UP000465220"/>
    </source>
</evidence>
<evidence type="ECO:0000313" key="1">
    <source>
        <dbReference type="EMBL" id="GFF84581.1"/>
    </source>
</evidence>
<comment type="caution">
    <text evidence="1">The sequence shown here is derived from an EMBL/GenBank/DDBJ whole genome shotgun (WGS) entry which is preliminary data.</text>
</comment>
<accession>A0ABQ1AMD6</accession>
<organism evidence="1 2">
    <name type="scientific">Aspergillus lentulus</name>
    <dbReference type="NCBI Taxonomy" id="293939"/>
    <lineage>
        <taxon>Eukaryota</taxon>
        <taxon>Fungi</taxon>
        <taxon>Dikarya</taxon>
        <taxon>Ascomycota</taxon>
        <taxon>Pezizomycotina</taxon>
        <taxon>Eurotiomycetes</taxon>
        <taxon>Eurotiomycetidae</taxon>
        <taxon>Eurotiales</taxon>
        <taxon>Aspergillaceae</taxon>
        <taxon>Aspergillus</taxon>
        <taxon>Aspergillus subgen. Fumigati</taxon>
    </lineage>
</organism>
<proteinExistence type="predicted"/>
<name>A0ABQ1AMD6_ASPLE</name>
<keyword evidence="2" id="KW-1185">Reference proteome</keyword>
<sequence>MAQLCAGAGTLWYFCKSVTQSVVPPRPQHVADPFRVIIDKNVTVAAGVDKVLGDSARLVQDLGNLGVSNVPSCTGAHSLRDVNSKSIISRPTDAAKYTLPPLIAQGAAFAQILV</sequence>